<reference evidence="1 2" key="1">
    <citation type="submission" date="2017-12" db="EMBL/GenBank/DDBJ databases">
        <title>Genome sequence of the active heterotrophic nitrifier-denitrifier, Cupriavidus pauculus UM1.</title>
        <authorList>
            <person name="Putonti C."/>
            <person name="Castignetti D."/>
        </authorList>
    </citation>
    <scope>NUCLEOTIDE SEQUENCE [LARGE SCALE GENOMIC DNA]</scope>
    <source>
        <strain evidence="1 2">UM1</strain>
    </source>
</reference>
<evidence type="ECO:0008006" key="3">
    <source>
        <dbReference type="Google" id="ProtNLM"/>
    </source>
</evidence>
<proteinExistence type="predicted"/>
<dbReference type="OrthoDB" id="5481934at2"/>
<organism evidence="1 2">
    <name type="scientific">Cupriavidus pauculus</name>
    <dbReference type="NCBI Taxonomy" id="82633"/>
    <lineage>
        <taxon>Bacteria</taxon>
        <taxon>Pseudomonadati</taxon>
        <taxon>Pseudomonadota</taxon>
        <taxon>Betaproteobacteria</taxon>
        <taxon>Burkholderiales</taxon>
        <taxon>Burkholderiaceae</taxon>
        <taxon>Cupriavidus</taxon>
    </lineage>
</organism>
<dbReference type="RefSeq" id="WP_101684442.1">
    <property type="nucleotide sequence ID" value="NZ_PJRP01000017.1"/>
</dbReference>
<dbReference type="GO" id="GO:0009308">
    <property type="term" value="P:amine metabolic process"/>
    <property type="evidence" value="ECO:0007669"/>
    <property type="project" value="InterPro"/>
</dbReference>
<dbReference type="InterPro" id="IPR036460">
    <property type="entry name" value="Cu_amine_oxidase_C_sf"/>
</dbReference>
<sequence length="808" mass="90724">MEQSNGHVVWGRWALDYAVLGKEGLSLLNGFFAGRRIFWKLSLPVIRVKYTQDEDFWHNPILKNGCGPYNDQITWDPVDFGEDLNPISGPHHLVKIRNCGDSYVCVRSTTFDNKTWLELGVYARIGAYHIYQSWYLNDDGVILPRVFSKGLSCNLNHWHHPYWRFDFDLDGQSNQRVNVFDGNQFRGFVTLEGKFSNSSFGDCRCNVQNLSTGLKAWIIPPALDGDHGVVGPTAFSNLDFNVRKYRAEEDRDWPHATNQDISFSKHENPDGGDIVFWQICHLFHQASEGADHWHEVGPTIVIEMPDLLPIREGQCRSIFITGRIDIKDFKLVGHDFWGHYDFSAHLQVSPNAPHAEAYIQRGPTGDCTADLIIRVDWVPDNSIAVSFTASLYDGVERVASFSNQFNVLRDSSLGWQGLHLVDHHRGDPDTADFSFTVANGPCAAGDWSGIGDTWRPIGGFFPSGCAVSSVARLPNHLDLFITGNDGRVFTSWWHEGFDWSGVNDNWAPIGGFFPPGNPVSAVARMPNHLDLFIVGNDGRVYTSWWHEGNPWSGVNDNWRSIGGIFPPRARVSAVARMPNHLDLFIVGNDGRVYTSWWHEGSDWTGVHDNWMSIGGFFPAGSTVTAVARMPNHLDLFVVGNDGRVYTSWWHEGSAWSGINDNWRPIGGFFPVRAQVTAVARTPDHLDLFVTGNDGRIYTSWWHRGGDWSGINDNWRPIGGFFPPGAPLSVLARMPNHLDVFVTGNDGRVYTSWWHEGTDWSGVADNWRSIGGIFPAGASLSTVCRTSHNLDVFVCGNDGRVYTSWWSEP</sequence>
<dbReference type="GO" id="GO:0005507">
    <property type="term" value="F:copper ion binding"/>
    <property type="evidence" value="ECO:0007669"/>
    <property type="project" value="InterPro"/>
</dbReference>
<dbReference type="EMBL" id="PJRP01000017">
    <property type="protein sequence ID" value="PLP97418.1"/>
    <property type="molecule type" value="Genomic_DNA"/>
</dbReference>
<dbReference type="AlphaFoldDB" id="A0A2N5C5C3"/>
<dbReference type="CDD" id="cd22954">
    <property type="entry name" value="PLL_lectin"/>
    <property type="match status" value="1"/>
</dbReference>
<evidence type="ECO:0000313" key="1">
    <source>
        <dbReference type="EMBL" id="PLP97418.1"/>
    </source>
</evidence>
<dbReference type="Gene3D" id="2.120.10.70">
    <property type="entry name" value="Fucose-specific lectin"/>
    <property type="match status" value="3"/>
</dbReference>
<gene>
    <name evidence="1" type="ORF">CYJ10_26595</name>
</gene>
<dbReference type="SUPFAM" id="SSF49998">
    <property type="entry name" value="Amine oxidase catalytic domain"/>
    <property type="match status" value="1"/>
</dbReference>
<protein>
    <recommendedName>
        <fullName evidence="3">Sialidase</fullName>
    </recommendedName>
</protein>
<name>A0A2N5C5C3_9BURK</name>
<dbReference type="SUPFAM" id="SSF89372">
    <property type="entry name" value="Fucose-specific lectin"/>
    <property type="match status" value="1"/>
</dbReference>
<evidence type="ECO:0000313" key="2">
    <source>
        <dbReference type="Proteomes" id="UP000234341"/>
    </source>
</evidence>
<dbReference type="Proteomes" id="UP000234341">
    <property type="component" value="Unassembled WGS sequence"/>
</dbReference>
<dbReference type="GO" id="GO:0048038">
    <property type="term" value="F:quinone binding"/>
    <property type="evidence" value="ECO:0007669"/>
    <property type="project" value="InterPro"/>
</dbReference>
<dbReference type="GO" id="GO:0008131">
    <property type="term" value="F:primary methylamine oxidase activity"/>
    <property type="evidence" value="ECO:0007669"/>
    <property type="project" value="InterPro"/>
</dbReference>
<accession>A0A2N5C5C3</accession>
<comment type="caution">
    <text evidence="1">The sequence shown here is derived from an EMBL/GenBank/DDBJ whole genome shotgun (WGS) entry which is preliminary data.</text>
</comment>